<dbReference type="CDD" id="cd03784">
    <property type="entry name" value="GT1_Gtf-like"/>
    <property type="match status" value="1"/>
</dbReference>
<proteinExistence type="inferred from homology"/>
<dbReference type="Proteomes" id="UP000694864">
    <property type="component" value="Chromosome 8"/>
</dbReference>
<gene>
    <name evidence="4" type="primary">LOC104707275</name>
</gene>
<dbReference type="InterPro" id="IPR050481">
    <property type="entry name" value="UDP-glycosyltransf_plant"/>
</dbReference>
<dbReference type="SUPFAM" id="SSF53756">
    <property type="entry name" value="UDP-Glycosyltransferase/glycogen phosphorylase"/>
    <property type="match status" value="1"/>
</dbReference>
<reference evidence="4" key="2">
    <citation type="submission" date="2025-08" db="UniProtKB">
        <authorList>
            <consortium name="RefSeq"/>
        </authorList>
    </citation>
    <scope>IDENTIFICATION</scope>
    <source>
        <tissue evidence="4">Leaf</tissue>
    </source>
</reference>
<evidence type="ECO:0000256" key="1">
    <source>
        <dbReference type="ARBA" id="ARBA00009995"/>
    </source>
</evidence>
<dbReference type="RefSeq" id="XP_010421894.1">
    <property type="nucleotide sequence ID" value="XM_010423592.2"/>
</dbReference>
<evidence type="ECO:0000256" key="2">
    <source>
        <dbReference type="ARBA" id="ARBA00022679"/>
    </source>
</evidence>
<accession>A0ABM0T759</accession>
<name>A0ABM0T759_CAMSA</name>
<keyword evidence="2" id="KW-0808">Transferase</keyword>
<dbReference type="InterPro" id="IPR002213">
    <property type="entry name" value="UDP_glucos_trans"/>
</dbReference>
<sequence>MDSKFHAFMFPWFAFGHMIPFLHLANKLAEKGHRVTFLLPKKAQKQVEHHNLFPDSIVFHPLTVPHVNGLPPGAETTSDISISEDNLLSEALDLTRGQVEAAVRALRPDLIFFDFAHWIPELAKEHMIKSVSYMIVSATVIARLHDPGAPVEVPPPGYPSSKVLFRGNDAHALVIRSIFYERLYHQLATGFKSCDVIALRTCNEIEGKFCDFISRQYQKKVLLTGPMLPEPDTSKPLEEHWSHFLSGFPPGSVVFCALGSQIVLEKDQFQELCLGMELTGLPFLVAVKPPRGSSTIQESLPEGFEERVKGRGVVSGGWVQQPLILSHPSVGCFVNHCGPGAIWECLMTDCQMVLIPFLSDQVLFTRLLTEEFEVSVEVFREKTGWFSKESLRDAIKSVMDKESDLGKLVRSNHAKLKEILVSPGLFAGYVDNFVEGLTDLISVQKHD</sequence>
<dbReference type="PANTHER" id="PTHR48049">
    <property type="entry name" value="GLYCOSYLTRANSFERASE"/>
    <property type="match status" value="1"/>
</dbReference>
<comment type="similarity">
    <text evidence="1">Belongs to the UDP-glycosyltransferase family.</text>
</comment>
<dbReference type="Pfam" id="PF00201">
    <property type="entry name" value="UDPGT"/>
    <property type="match status" value="1"/>
</dbReference>
<keyword evidence="3" id="KW-1185">Reference proteome</keyword>
<dbReference type="GeneID" id="104707275"/>
<evidence type="ECO:0000313" key="3">
    <source>
        <dbReference type="Proteomes" id="UP000694864"/>
    </source>
</evidence>
<organism evidence="3 4">
    <name type="scientific">Camelina sativa</name>
    <name type="common">False flax</name>
    <name type="synonym">Myagrum sativum</name>
    <dbReference type="NCBI Taxonomy" id="90675"/>
    <lineage>
        <taxon>Eukaryota</taxon>
        <taxon>Viridiplantae</taxon>
        <taxon>Streptophyta</taxon>
        <taxon>Embryophyta</taxon>
        <taxon>Tracheophyta</taxon>
        <taxon>Spermatophyta</taxon>
        <taxon>Magnoliopsida</taxon>
        <taxon>eudicotyledons</taxon>
        <taxon>Gunneridae</taxon>
        <taxon>Pentapetalae</taxon>
        <taxon>rosids</taxon>
        <taxon>malvids</taxon>
        <taxon>Brassicales</taxon>
        <taxon>Brassicaceae</taxon>
        <taxon>Camelineae</taxon>
        <taxon>Camelina</taxon>
    </lineage>
</organism>
<dbReference type="PANTHER" id="PTHR48049:SF91">
    <property type="entry name" value="UDP-GLYCOSYLTRANSFERASE 79B7-RELATED"/>
    <property type="match status" value="1"/>
</dbReference>
<reference evidence="3" key="1">
    <citation type="journal article" date="2014" name="Nat. Commun.">
        <title>The emerging biofuel crop Camelina sativa retains a highly undifferentiated hexaploid genome structure.</title>
        <authorList>
            <person name="Kagale S."/>
            <person name="Koh C."/>
            <person name="Nixon J."/>
            <person name="Bollina V."/>
            <person name="Clarke W.E."/>
            <person name="Tuteja R."/>
            <person name="Spillane C."/>
            <person name="Robinson S.J."/>
            <person name="Links M.G."/>
            <person name="Clarke C."/>
            <person name="Higgins E.E."/>
            <person name="Huebert T."/>
            <person name="Sharpe A.G."/>
            <person name="Parkin I.A."/>
        </authorList>
    </citation>
    <scope>NUCLEOTIDE SEQUENCE [LARGE SCALE GENOMIC DNA]</scope>
    <source>
        <strain evidence="3">cv. DH55</strain>
    </source>
</reference>
<dbReference type="Gene3D" id="3.40.50.2000">
    <property type="entry name" value="Glycogen Phosphorylase B"/>
    <property type="match status" value="2"/>
</dbReference>
<evidence type="ECO:0000313" key="4">
    <source>
        <dbReference type="RefSeq" id="XP_010421894.1"/>
    </source>
</evidence>
<protein>
    <submittedName>
        <fullName evidence="4">UDP-glycosyltransferase 79B8-like</fullName>
    </submittedName>
</protein>